<dbReference type="InterPro" id="IPR031804">
    <property type="entry name" value="DUF4743"/>
</dbReference>
<dbReference type="Gene3D" id="3.90.79.10">
    <property type="entry name" value="Nucleoside Triphosphate Pyrophosphohydrolase"/>
    <property type="match status" value="1"/>
</dbReference>
<dbReference type="AlphaFoldDB" id="A0A917C521"/>
<dbReference type="PANTHER" id="PTHR13622">
    <property type="entry name" value="THIAMIN PYROPHOSPHOKINASE"/>
    <property type="match status" value="1"/>
</dbReference>
<dbReference type="InterPro" id="IPR015797">
    <property type="entry name" value="NUDIX_hydrolase-like_dom_sf"/>
</dbReference>
<feature type="domain" description="Nudix hydrolase" evidence="1">
    <location>
        <begin position="113"/>
        <end position="254"/>
    </location>
</feature>
<dbReference type="SUPFAM" id="SSF55811">
    <property type="entry name" value="Nudix"/>
    <property type="match status" value="1"/>
</dbReference>
<dbReference type="CDD" id="cd03676">
    <property type="entry name" value="NUDIX_Tnr3_like"/>
    <property type="match status" value="1"/>
</dbReference>
<dbReference type="GO" id="GO:0044715">
    <property type="term" value="F:8-oxo-dGDP phosphatase activity"/>
    <property type="evidence" value="ECO:0007669"/>
    <property type="project" value="TreeGrafter"/>
</dbReference>
<proteinExistence type="predicted"/>
<name>A0A917C521_9PROT</name>
<keyword evidence="3" id="KW-1185">Reference proteome</keyword>
<accession>A0A917C521</accession>
<evidence type="ECO:0000313" key="3">
    <source>
        <dbReference type="Proteomes" id="UP000632498"/>
    </source>
</evidence>
<dbReference type="RefSeq" id="WP_188666074.1">
    <property type="nucleotide sequence ID" value="NZ_BMHV01000021.1"/>
</dbReference>
<gene>
    <name evidence="2" type="ORF">GCM10011332_26340</name>
</gene>
<reference evidence="2" key="1">
    <citation type="journal article" date="2014" name="Int. J. Syst. Evol. Microbiol.">
        <title>Complete genome sequence of Corynebacterium casei LMG S-19264T (=DSM 44701T), isolated from a smear-ripened cheese.</title>
        <authorList>
            <consortium name="US DOE Joint Genome Institute (JGI-PGF)"/>
            <person name="Walter F."/>
            <person name="Albersmeier A."/>
            <person name="Kalinowski J."/>
            <person name="Ruckert C."/>
        </authorList>
    </citation>
    <scope>NUCLEOTIDE SEQUENCE</scope>
    <source>
        <strain evidence="2">CGMCC 1.15254</strain>
    </source>
</reference>
<dbReference type="Proteomes" id="UP000632498">
    <property type="component" value="Unassembled WGS sequence"/>
</dbReference>
<dbReference type="PROSITE" id="PS51462">
    <property type="entry name" value="NUDIX"/>
    <property type="match status" value="1"/>
</dbReference>
<dbReference type="FunFam" id="3.90.79.10:FF:000019">
    <property type="entry name" value="Thiamin pyrophosphokinase, putative"/>
    <property type="match status" value="1"/>
</dbReference>
<dbReference type="PANTHER" id="PTHR13622:SF8">
    <property type="entry name" value="THIAMIN PYROPHOSPHOKINASE 1"/>
    <property type="match status" value="1"/>
</dbReference>
<evidence type="ECO:0000313" key="2">
    <source>
        <dbReference type="EMBL" id="GGF71081.1"/>
    </source>
</evidence>
<dbReference type="InterPro" id="IPR000086">
    <property type="entry name" value="NUDIX_hydrolase_dom"/>
</dbReference>
<organism evidence="2 3">
    <name type="scientific">Terasakiella brassicae</name>
    <dbReference type="NCBI Taxonomy" id="1634917"/>
    <lineage>
        <taxon>Bacteria</taxon>
        <taxon>Pseudomonadati</taxon>
        <taxon>Pseudomonadota</taxon>
        <taxon>Alphaproteobacteria</taxon>
        <taxon>Rhodospirillales</taxon>
        <taxon>Terasakiellaceae</taxon>
        <taxon>Terasakiella</taxon>
    </lineage>
</organism>
<reference evidence="2" key="2">
    <citation type="submission" date="2020-09" db="EMBL/GenBank/DDBJ databases">
        <authorList>
            <person name="Sun Q."/>
            <person name="Zhou Y."/>
        </authorList>
    </citation>
    <scope>NUCLEOTIDE SEQUENCE</scope>
    <source>
        <strain evidence="2">CGMCC 1.15254</strain>
    </source>
</reference>
<protein>
    <submittedName>
        <fullName evidence="2">DUF4743 domain-containing protein</fullName>
    </submittedName>
</protein>
<dbReference type="EMBL" id="BMHV01000021">
    <property type="protein sequence ID" value="GGF71081.1"/>
    <property type="molecule type" value="Genomic_DNA"/>
</dbReference>
<evidence type="ECO:0000259" key="1">
    <source>
        <dbReference type="PROSITE" id="PS51462"/>
    </source>
</evidence>
<comment type="caution">
    <text evidence="2">The sequence shown here is derived from an EMBL/GenBank/DDBJ whole genome shotgun (WGS) entry which is preliminary data.</text>
</comment>
<sequence>MGYIDHIRACNNHDLSRFVSFQGPAGQSIGWVRRDNLALLSEFHDVFDFTQDVLRLKKVDDITAHMAQVTQALQDKKQINGWRGELYAVSPRFGEEPLFLIERAATPLFGIRAYGVHINGFVRDKGQIKMWIAKRAADRMVCPDMWDNMVAGGQPAGLSLMGNIIKECGEEAGIPEDLARQAQSVGTVSYMMETDGGLKPDVMFCYDLEVPKEFVPNNTDGEVASFHLMGVEEVADIVKKTFDFKFNCNLVIIDFLIRHGVLNPDEITDYEELVRGLRR</sequence>
<dbReference type="Pfam" id="PF15916">
    <property type="entry name" value="DUF4743"/>
    <property type="match status" value="1"/>
</dbReference>